<evidence type="ECO:0000313" key="10">
    <source>
        <dbReference type="Proteomes" id="UP001163823"/>
    </source>
</evidence>
<name>A0AAD7P9R5_QUISA</name>
<evidence type="ECO:0000313" key="9">
    <source>
        <dbReference type="EMBL" id="KAJ7947411.1"/>
    </source>
</evidence>
<dbReference type="PANTHER" id="PTHR13768:SF2">
    <property type="entry name" value="GAMMA-SOLUBLE NSF ATTACHMENT PROTEIN"/>
    <property type="match status" value="1"/>
</dbReference>
<dbReference type="GO" id="GO:0016192">
    <property type="term" value="P:vesicle-mediated transport"/>
    <property type="evidence" value="ECO:0007669"/>
    <property type="project" value="UniProtKB-KW"/>
</dbReference>
<comment type="similarity">
    <text evidence="2">Belongs to the SNAP family.</text>
</comment>
<dbReference type="Pfam" id="PF14938">
    <property type="entry name" value="SNAP"/>
    <property type="match status" value="1"/>
</dbReference>
<keyword evidence="10" id="KW-1185">Reference proteome</keyword>
<dbReference type="Proteomes" id="UP001163823">
    <property type="component" value="Chromosome 13"/>
</dbReference>
<dbReference type="GO" id="GO:0005483">
    <property type="term" value="F:soluble NSF attachment protein activity"/>
    <property type="evidence" value="ECO:0007669"/>
    <property type="project" value="TreeGrafter"/>
</dbReference>
<dbReference type="FunFam" id="1.25.40.10:FF:000323">
    <property type="entry name" value="Gamma-soluble NSF attachment protein"/>
    <property type="match status" value="1"/>
</dbReference>
<evidence type="ECO:0000256" key="3">
    <source>
        <dbReference type="ARBA" id="ARBA00022448"/>
    </source>
</evidence>
<evidence type="ECO:0000256" key="6">
    <source>
        <dbReference type="ARBA" id="ARBA00023136"/>
    </source>
</evidence>
<dbReference type="GO" id="GO:0019905">
    <property type="term" value="F:syntaxin binding"/>
    <property type="evidence" value="ECO:0007669"/>
    <property type="project" value="TreeGrafter"/>
</dbReference>
<keyword evidence="3" id="KW-0813">Transport</keyword>
<protein>
    <recommendedName>
        <fullName evidence="7">Gamma-soluble NSF attachment protein</fullName>
    </recommendedName>
    <alternativeName>
        <fullName evidence="8">N-ethylmaleimide-sensitive factor attachment protein gamma</fullName>
    </alternativeName>
</protein>
<dbReference type="EMBL" id="JARAOO010000013">
    <property type="protein sequence ID" value="KAJ7947411.1"/>
    <property type="molecule type" value="Genomic_DNA"/>
</dbReference>
<comment type="subcellular location">
    <subcellularLocation>
        <location evidence="1">Membrane</location>
        <topology evidence="1">Peripheral membrane protein</topology>
    </subcellularLocation>
</comment>
<keyword evidence="6" id="KW-0472">Membrane</keyword>
<accession>A0AAD7P9R5</accession>
<evidence type="ECO:0000256" key="5">
    <source>
        <dbReference type="ARBA" id="ARBA00022927"/>
    </source>
</evidence>
<keyword evidence="4" id="KW-0931">ER-Golgi transport</keyword>
<sequence>MAGSDPRKLMSKADKLTKLSLTRWSADWRNAAVLYEQAANGFRVAKDYEEAKNAFEKASKGQEMLSSPWDAAKHMESAASLAKEVGNWREVSDFYRRASELYIECGRSQPASDALAKGARALEDAVPDEAIQLYTDACTTLEEYGKEQMAFDLYRGATSVYIKQEKYTDAAAFLLRWGLAADKCNATNSQCKAYLSAIIAYLYADDFKQAEKCYSDCSQIDAFLRSDQNRFACKLLAAYTEGDIEEIKRLAQSSTISNLDHVIIRLARKLPTRDLSALKADSVKEQEEPLDENDLT</sequence>
<evidence type="ECO:0000256" key="8">
    <source>
        <dbReference type="ARBA" id="ARBA00042485"/>
    </source>
</evidence>
<dbReference type="PANTHER" id="PTHR13768">
    <property type="entry name" value="SOLUBLE NSF ATTACHMENT PROTEIN SNAP"/>
    <property type="match status" value="1"/>
</dbReference>
<dbReference type="GO" id="GO:0006886">
    <property type="term" value="P:intracellular protein transport"/>
    <property type="evidence" value="ECO:0007669"/>
    <property type="project" value="InterPro"/>
</dbReference>
<evidence type="ECO:0000256" key="7">
    <source>
        <dbReference type="ARBA" id="ARBA00040047"/>
    </source>
</evidence>
<dbReference type="AlphaFoldDB" id="A0AAD7P9R5"/>
<organism evidence="9 10">
    <name type="scientific">Quillaja saponaria</name>
    <name type="common">Soap bark tree</name>
    <dbReference type="NCBI Taxonomy" id="32244"/>
    <lineage>
        <taxon>Eukaryota</taxon>
        <taxon>Viridiplantae</taxon>
        <taxon>Streptophyta</taxon>
        <taxon>Embryophyta</taxon>
        <taxon>Tracheophyta</taxon>
        <taxon>Spermatophyta</taxon>
        <taxon>Magnoliopsida</taxon>
        <taxon>eudicotyledons</taxon>
        <taxon>Gunneridae</taxon>
        <taxon>Pentapetalae</taxon>
        <taxon>rosids</taxon>
        <taxon>fabids</taxon>
        <taxon>Fabales</taxon>
        <taxon>Quillajaceae</taxon>
        <taxon>Quillaja</taxon>
    </lineage>
</organism>
<dbReference type="InterPro" id="IPR000744">
    <property type="entry name" value="NSF_attach"/>
</dbReference>
<evidence type="ECO:0000256" key="2">
    <source>
        <dbReference type="ARBA" id="ARBA00010050"/>
    </source>
</evidence>
<reference evidence="9" key="1">
    <citation type="journal article" date="2023" name="Science">
        <title>Elucidation of the pathway for biosynthesis of saponin adjuvants from the soapbark tree.</title>
        <authorList>
            <person name="Reed J."/>
            <person name="Orme A."/>
            <person name="El-Demerdash A."/>
            <person name="Owen C."/>
            <person name="Martin L.B.B."/>
            <person name="Misra R.C."/>
            <person name="Kikuchi S."/>
            <person name="Rejzek M."/>
            <person name="Martin A.C."/>
            <person name="Harkess A."/>
            <person name="Leebens-Mack J."/>
            <person name="Louveau T."/>
            <person name="Stephenson M.J."/>
            <person name="Osbourn A."/>
        </authorList>
    </citation>
    <scope>NUCLEOTIDE SEQUENCE</scope>
    <source>
        <strain evidence="9">S10</strain>
    </source>
</reference>
<gene>
    <name evidence="9" type="ORF">O6P43_032221</name>
</gene>
<keyword evidence="5" id="KW-0653">Protein transport</keyword>
<dbReference type="InterPro" id="IPR011990">
    <property type="entry name" value="TPR-like_helical_dom_sf"/>
</dbReference>
<dbReference type="Gene3D" id="1.25.40.10">
    <property type="entry name" value="Tetratricopeptide repeat domain"/>
    <property type="match status" value="1"/>
</dbReference>
<dbReference type="SUPFAM" id="SSF48452">
    <property type="entry name" value="TPR-like"/>
    <property type="match status" value="1"/>
</dbReference>
<dbReference type="GO" id="GO:0031201">
    <property type="term" value="C:SNARE complex"/>
    <property type="evidence" value="ECO:0007669"/>
    <property type="project" value="TreeGrafter"/>
</dbReference>
<evidence type="ECO:0000256" key="4">
    <source>
        <dbReference type="ARBA" id="ARBA00022892"/>
    </source>
</evidence>
<dbReference type="KEGG" id="qsa:O6P43_032221"/>
<proteinExistence type="inferred from homology"/>
<dbReference type="GO" id="GO:0005774">
    <property type="term" value="C:vacuolar membrane"/>
    <property type="evidence" value="ECO:0007669"/>
    <property type="project" value="TreeGrafter"/>
</dbReference>
<evidence type="ECO:0000256" key="1">
    <source>
        <dbReference type="ARBA" id="ARBA00004170"/>
    </source>
</evidence>
<comment type="caution">
    <text evidence="9">The sequence shown here is derived from an EMBL/GenBank/DDBJ whole genome shotgun (WGS) entry which is preliminary data.</text>
</comment>